<dbReference type="Gene3D" id="2.40.380.10">
    <property type="entry name" value="FomD-like"/>
    <property type="match status" value="1"/>
</dbReference>
<dbReference type="EMBL" id="JACHJB010000002">
    <property type="protein sequence ID" value="MBB6348899.1"/>
    <property type="molecule type" value="Genomic_DNA"/>
</dbReference>
<reference evidence="3 4" key="1">
    <citation type="submission" date="2020-08" db="EMBL/GenBank/DDBJ databases">
        <title>Sequencing the genomes of 1000 actinobacteria strains.</title>
        <authorList>
            <person name="Klenk H.-P."/>
        </authorList>
    </citation>
    <scope>NUCLEOTIDE SEQUENCE [LARGE SCALE GENOMIC DNA]</scope>
    <source>
        <strain evidence="3 4">DSM 45913</strain>
    </source>
</reference>
<feature type="domain" description="DUF402" evidence="2">
    <location>
        <begin position="16"/>
        <end position="147"/>
    </location>
</feature>
<protein>
    <recommendedName>
        <fullName evidence="2">DUF402 domain-containing protein</fullName>
    </recommendedName>
</protein>
<evidence type="ECO:0000256" key="1">
    <source>
        <dbReference type="ARBA" id="ARBA00022801"/>
    </source>
</evidence>
<keyword evidence="4" id="KW-1185">Reference proteome</keyword>
<name>A0A7X0C8Z5_9ACTN</name>
<proteinExistence type="predicted"/>
<evidence type="ECO:0000259" key="2">
    <source>
        <dbReference type="Pfam" id="PF04167"/>
    </source>
</evidence>
<sequence length="181" mass="19803">MTQIKVVYTKYGGALHWNHPGTLLGEDDHGAWVSVPAGTLASKGAEPPVPWETAIVMLFPRDGWWTATFHTPPHPFEVYVDVTTVPLWRGGEVTMVDLDLDVILMRDGRLLLDDEDEFAEHQVTLGYPADVVARAQETARRLLAAVGHRETPFDGAHVLWFDRALPGSPSGACPRGGPVSS</sequence>
<dbReference type="SUPFAM" id="SSF159234">
    <property type="entry name" value="FomD-like"/>
    <property type="match status" value="1"/>
</dbReference>
<dbReference type="InterPro" id="IPR035930">
    <property type="entry name" value="FomD-like_sf"/>
</dbReference>
<dbReference type="PANTHER" id="PTHR39159">
    <property type="match status" value="1"/>
</dbReference>
<dbReference type="PANTHER" id="PTHR39159:SF1">
    <property type="entry name" value="UPF0374 PROTEIN YGAC"/>
    <property type="match status" value="1"/>
</dbReference>
<dbReference type="RefSeq" id="WP_312891844.1">
    <property type="nucleotide sequence ID" value="NZ_JACHJB010000002.1"/>
</dbReference>
<dbReference type="Pfam" id="PF04167">
    <property type="entry name" value="DUF402"/>
    <property type="match status" value="1"/>
</dbReference>
<gene>
    <name evidence="3" type="ORF">FHU36_005444</name>
</gene>
<organism evidence="3 4">
    <name type="scientific">Nonomuraea muscovyensis</name>
    <dbReference type="NCBI Taxonomy" id="1124761"/>
    <lineage>
        <taxon>Bacteria</taxon>
        <taxon>Bacillati</taxon>
        <taxon>Actinomycetota</taxon>
        <taxon>Actinomycetes</taxon>
        <taxon>Streptosporangiales</taxon>
        <taxon>Streptosporangiaceae</taxon>
        <taxon>Nonomuraea</taxon>
    </lineage>
</organism>
<dbReference type="InterPro" id="IPR050212">
    <property type="entry name" value="Ntdp-like"/>
</dbReference>
<dbReference type="InterPro" id="IPR007295">
    <property type="entry name" value="DUF402"/>
</dbReference>
<keyword evidence="1" id="KW-0378">Hydrolase</keyword>
<evidence type="ECO:0000313" key="3">
    <source>
        <dbReference type="EMBL" id="MBB6348899.1"/>
    </source>
</evidence>
<comment type="caution">
    <text evidence="3">The sequence shown here is derived from an EMBL/GenBank/DDBJ whole genome shotgun (WGS) entry which is preliminary data.</text>
</comment>
<dbReference type="GO" id="GO:0016787">
    <property type="term" value="F:hydrolase activity"/>
    <property type="evidence" value="ECO:0007669"/>
    <property type="project" value="UniProtKB-KW"/>
</dbReference>
<dbReference type="Proteomes" id="UP000583800">
    <property type="component" value="Unassembled WGS sequence"/>
</dbReference>
<accession>A0A7X0C8Z5</accession>
<evidence type="ECO:0000313" key="4">
    <source>
        <dbReference type="Proteomes" id="UP000583800"/>
    </source>
</evidence>
<dbReference type="AlphaFoldDB" id="A0A7X0C8Z5"/>